<dbReference type="OrthoDB" id="9807509at2"/>
<feature type="binding site" evidence="3">
    <location>
        <position position="142"/>
    </location>
    <ligand>
        <name>a divalent metal cation</name>
        <dbReference type="ChEBI" id="CHEBI:60240"/>
    </ligand>
</feature>
<dbReference type="Pfam" id="PF05163">
    <property type="entry name" value="DinB"/>
    <property type="match status" value="1"/>
</dbReference>
<dbReference type="STRING" id="53254.SAMN05660750_03282"/>
<dbReference type="SUPFAM" id="SSF109854">
    <property type="entry name" value="DinB/YfiT-like putative metalloenzymes"/>
    <property type="match status" value="1"/>
</dbReference>
<sequence length="192" mass="21638">MPDGAGHRGPLSAHFRKMAHNNAWANWRLLSACRQLDEEAFRAARTSFFPSLHETLNHNLMVDLYYIDALERGGLGRQVFARFRPFGMAELFQAQAAADRRLIAVCDGLSDAALEATVTTDRGEHGAVEERIDDLLAHLFQHQIHHRGQAHAMLAGTAVAPPQLDEYFLLHDSQQTRVELRRLDLLPPEELL</sequence>
<evidence type="ECO:0000313" key="4">
    <source>
        <dbReference type="EMBL" id="KQK32475.1"/>
    </source>
</evidence>
<dbReference type="EMBL" id="FUYX01000009">
    <property type="protein sequence ID" value="SKB96508.1"/>
    <property type="molecule type" value="Genomic_DNA"/>
</dbReference>
<proteinExistence type="inferred from homology"/>
<dbReference type="Proteomes" id="UP000051562">
    <property type="component" value="Unassembled WGS sequence"/>
</dbReference>
<feature type="binding site" evidence="3">
    <location>
        <position position="146"/>
    </location>
    <ligand>
        <name>a divalent metal cation</name>
        <dbReference type="ChEBI" id="CHEBI:60240"/>
    </ligand>
</feature>
<keyword evidence="6" id="KW-1185">Reference proteome</keyword>
<protein>
    <submittedName>
        <fullName evidence="5">Uncharacterized damage-inducible protein DinB (Forms a four-helix bundle)</fullName>
    </submittedName>
</protein>
<dbReference type="PANTHER" id="PTHR37302:SF3">
    <property type="entry name" value="DAMAGE-INDUCIBLE PROTEIN DINB"/>
    <property type="match status" value="1"/>
</dbReference>
<reference evidence="5 7" key="2">
    <citation type="submission" date="2017-02" db="EMBL/GenBank/DDBJ databases">
        <authorList>
            <person name="Peterson S.W."/>
        </authorList>
    </citation>
    <scope>NUCLEOTIDE SEQUENCE [LARGE SCALE GENOMIC DNA]</scope>
    <source>
        <strain evidence="5 7">DSM 9653</strain>
    </source>
</reference>
<reference evidence="4 6" key="1">
    <citation type="submission" date="2015-10" db="EMBL/GenBank/DDBJ databases">
        <title>Draft genome of Bosea thiooxidans.</title>
        <authorList>
            <person name="Wang X."/>
        </authorList>
    </citation>
    <scope>NUCLEOTIDE SEQUENCE [LARGE SCALE GENOMIC DNA]</scope>
    <source>
        <strain evidence="4 6">CGMCC 9174</strain>
    </source>
</reference>
<evidence type="ECO:0000256" key="1">
    <source>
        <dbReference type="ARBA" id="ARBA00008635"/>
    </source>
</evidence>
<dbReference type="Gene3D" id="1.20.120.450">
    <property type="entry name" value="dinb family like domain"/>
    <property type="match status" value="1"/>
</dbReference>
<dbReference type="PANTHER" id="PTHR37302">
    <property type="entry name" value="SLR1116 PROTEIN"/>
    <property type="match status" value="1"/>
</dbReference>
<dbReference type="EMBL" id="LMAR01000001">
    <property type="protein sequence ID" value="KQK32475.1"/>
    <property type="molecule type" value="Genomic_DNA"/>
</dbReference>
<dbReference type="RefSeq" id="WP_055726420.1">
    <property type="nucleotide sequence ID" value="NZ_FUYX01000009.1"/>
</dbReference>
<organism evidence="4 6">
    <name type="scientific">Bosea thiooxidans</name>
    <dbReference type="NCBI Taxonomy" id="53254"/>
    <lineage>
        <taxon>Bacteria</taxon>
        <taxon>Pseudomonadati</taxon>
        <taxon>Pseudomonadota</taxon>
        <taxon>Alphaproteobacteria</taxon>
        <taxon>Hyphomicrobiales</taxon>
        <taxon>Boseaceae</taxon>
        <taxon>Bosea</taxon>
    </lineage>
</organism>
<dbReference type="GO" id="GO:0046872">
    <property type="term" value="F:metal ion binding"/>
    <property type="evidence" value="ECO:0007669"/>
    <property type="project" value="UniProtKB-KW"/>
</dbReference>
<dbReference type="AlphaFoldDB" id="A0A0Q3KRN0"/>
<feature type="binding site" evidence="3">
    <location>
        <position position="58"/>
    </location>
    <ligand>
        <name>a divalent metal cation</name>
        <dbReference type="ChEBI" id="CHEBI:60240"/>
    </ligand>
</feature>
<dbReference type="InterPro" id="IPR034660">
    <property type="entry name" value="DinB/YfiT-like"/>
</dbReference>
<name>A0A0Q3KRN0_9HYPH</name>
<evidence type="ECO:0000313" key="6">
    <source>
        <dbReference type="Proteomes" id="UP000051562"/>
    </source>
</evidence>
<evidence type="ECO:0000313" key="7">
    <source>
        <dbReference type="Proteomes" id="UP000190130"/>
    </source>
</evidence>
<dbReference type="Proteomes" id="UP000190130">
    <property type="component" value="Unassembled WGS sequence"/>
</dbReference>
<evidence type="ECO:0000256" key="2">
    <source>
        <dbReference type="ARBA" id="ARBA00022723"/>
    </source>
</evidence>
<evidence type="ECO:0000313" key="5">
    <source>
        <dbReference type="EMBL" id="SKB96508.1"/>
    </source>
</evidence>
<dbReference type="InterPro" id="IPR007837">
    <property type="entry name" value="DinB"/>
</dbReference>
<gene>
    <name evidence="4" type="ORF">ARD30_01465</name>
    <name evidence="5" type="ORF">SAMN05660750_03282</name>
</gene>
<comment type="similarity">
    <text evidence="1">Belongs to the DinB family.</text>
</comment>
<accession>A0A0Q3KRN0</accession>
<keyword evidence="2 3" id="KW-0479">Metal-binding</keyword>
<evidence type="ECO:0000256" key="3">
    <source>
        <dbReference type="PIRSR" id="PIRSR607837-1"/>
    </source>
</evidence>